<evidence type="ECO:0000313" key="2">
    <source>
        <dbReference type="EMBL" id="MYG38954.1"/>
    </source>
</evidence>
<protein>
    <submittedName>
        <fullName evidence="2">DUF262 domain-containing protein</fullName>
    </submittedName>
</protein>
<reference evidence="2" key="1">
    <citation type="submission" date="2019-09" db="EMBL/GenBank/DDBJ databases">
        <title>Characterisation of the sponge microbiome using genome-centric metagenomics.</title>
        <authorList>
            <person name="Engelberts J.P."/>
            <person name="Robbins S.J."/>
            <person name="De Goeij J.M."/>
            <person name="Aranda M."/>
            <person name="Bell S.C."/>
            <person name="Webster N.S."/>
        </authorList>
    </citation>
    <scope>NUCLEOTIDE SEQUENCE</scope>
    <source>
        <strain evidence="2">SB0676_bin_10</strain>
    </source>
</reference>
<sequence>METLTDKNMVSEALEETHAHQVESEVADQKSTQTNYIEPIDSEEKDRETTPSEYKIMSYPADFTLEVLHEKFKKEEIIMPAFQRHFVWKRSQASKLIESFLLGLP</sequence>
<gene>
    <name evidence="2" type="ORF">F4162_08365</name>
</gene>
<proteinExistence type="predicted"/>
<feature type="non-terminal residue" evidence="2">
    <location>
        <position position="105"/>
    </location>
</feature>
<comment type="caution">
    <text evidence="2">The sequence shown here is derived from an EMBL/GenBank/DDBJ whole genome shotgun (WGS) entry which is preliminary data.</text>
</comment>
<dbReference type="AlphaFoldDB" id="A0A6B1FCG8"/>
<accession>A0A6B1FCG8</accession>
<organism evidence="2">
    <name type="scientific">Synechococcus sp. SB0676_bin_10</name>
    <dbReference type="NCBI Taxonomy" id="2604869"/>
    <lineage>
        <taxon>Bacteria</taxon>
        <taxon>Bacillati</taxon>
        <taxon>Cyanobacteriota</taxon>
        <taxon>Cyanophyceae</taxon>
        <taxon>Synechococcales</taxon>
        <taxon>Synechococcaceae</taxon>
        <taxon>Synechococcus</taxon>
    </lineage>
</organism>
<name>A0A6B1FCG8_9SYNE</name>
<dbReference type="EMBL" id="VYDO01000264">
    <property type="protein sequence ID" value="MYG38954.1"/>
    <property type="molecule type" value="Genomic_DNA"/>
</dbReference>
<feature type="region of interest" description="Disordered" evidence="1">
    <location>
        <begin position="1"/>
        <end position="52"/>
    </location>
</feature>
<evidence type="ECO:0000256" key="1">
    <source>
        <dbReference type="SAM" id="MobiDB-lite"/>
    </source>
</evidence>